<feature type="region of interest" description="Disordered" evidence="1">
    <location>
        <begin position="1"/>
        <end position="40"/>
    </location>
</feature>
<gene>
    <name evidence="2" type="ORF">ACFPRC_04095</name>
</gene>
<dbReference type="EMBL" id="JBHSJO010000001">
    <property type="protein sequence ID" value="MFC5014060.1"/>
    <property type="molecule type" value="Genomic_DNA"/>
</dbReference>
<keyword evidence="3" id="KW-1185">Reference proteome</keyword>
<feature type="compositionally biased region" description="Basic and acidic residues" evidence="1">
    <location>
        <begin position="17"/>
        <end position="35"/>
    </location>
</feature>
<reference evidence="3" key="1">
    <citation type="journal article" date="2019" name="Int. J. Syst. Evol. Microbiol.">
        <title>The Global Catalogue of Microorganisms (GCM) 10K type strain sequencing project: providing services to taxonomists for standard genome sequencing and annotation.</title>
        <authorList>
            <consortium name="The Broad Institute Genomics Platform"/>
            <consortium name="The Broad Institute Genome Sequencing Center for Infectious Disease"/>
            <person name="Wu L."/>
            <person name="Ma J."/>
        </authorList>
    </citation>
    <scope>NUCLEOTIDE SEQUENCE [LARGE SCALE GENOMIC DNA]</scope>
    <source>
        <strain evidence="3">CGMCC 4.1542</strain>
    </source>
</reference>
<name>A0ABV9WQ52_9ACTN</name>
<sequence length="183" mass="19327">MSDLNDDYDDYDDDDDRGDRGDSADSREGGRHDGAFPDGEAGADLLEEELRQAAAILDPVPAGLRQVAVDAFALHDLEARVAELAFDSLVDAIPVRGASAPPRMLTFRTEAVTVDVEVTADGLIGQLLPPGPAGIEVLSGPRAHARLTADDLGRFSGEAPPAGPFALRLRTGGEVVVTEWLRA</sequence>
<proteinExistence type="predicted"/>
<evidence type="ECO:0000256" key="1">
    <source>
        <dbReference type="SAM" id="MobiDB-lite"/>
    </source>
</evidence>
<feature type="compositionally biased region" description="Acidic residues" evidence="1">
    <location>
        <begin position="1"/>
        <end position="16"/>
    </location>
</feature>
<protein>
    <submittedName>
        <fullName evidence="2">Uncharacterized protein</fullName>
    </submittedName>
</protein>
<evidence type="ECO:0000313" key="2">
    <source>
        <dbReference type="EMBL" id="MFC5014060.1"/>
    </source>
</evidence>
<dbReference type="RefSeq" id="WP_271321617.1">
    <property type="nucleotide sequence ID" value="NZ_BAAATN010000003.1"/>
</dbReference>
<evidence type="ECO:0000313" key="3">
    <source>
        <dbReference type="Proteomes" id="UP001595855"/>
    </source>
</evidence>
<dbReference type="Proteomes" id="UP001595855">
    <property type="component" value="Unassembled WGS sequence"/>
</dbReference>
<comment type="caution">
    <text evidence="2">The sequence shown here is derived from an EMBL/GenBank/DDBJ whole genome shotgun (WGS) entry which is preliminary data.</text>
</comment>
<accession>A0ABV9WQ52</accession>
<organism evidence="2 3">
    <name type="scientific">Streptomyces lienomycini</name>
    <dbReference type="NCBI Taxonomy" id="284035"/>
    <lineage>
        <taxon>Bacteria</taxon>
        <taxon>Bacillati</taxon>
        <taxon>Actinomycetota</taxon>
        <taxon>Actinomycetes</taxon>
        <taxon>Kitasatosporales</taxon>
        <taxon>Streptomycetaceae</taxon>
        <taxon>Streptomyces</taxon>
    </lineage>
</organism>